<keyword evidence="4" id="KW-1185">Reference proteome</keyword>
<dbReference type="Pfam" id="PF19853">
    <property type="entry name" value="DUF6328"/>
    <property type="match status" value="1"/>
</dbReference>
<dbReference type="EMBL" id="JBHSBU010000001">
    <property type="protein sequence ID" value="MFC4160671.1"/>
    <property type="molecule type" value="Genomic_DNA"/>
</dbReference>
<feature type="compositionally biased region" description="Basic and acidic residues" evidence="1">
    <location>
        <begin position="1"/>
        <end position="11"/>
    </location>
</feature>
<proteinExistence type="predicted"/>
<evidence type="ECO:0000256" key="1">
    <source>
        <dbReference type="SAM" id="MobiDB-lite"/>
    </source>
</evidence>
<organism evidence="3 4">
    <name type="scientific">Chitinimonas lacunae</name>
    <dbReference type="NCBI Taxonomy" id="1963018"/>
    <lineage>
        <taxon>Bacteria</taxon>
        <taxon>Pseudomonadati</taxon>
        <taxon>Pseudomonadota</taxon>
        <taxon>Betaproteobacteria</taxon>
        <taxon>Neisseriales</taxon>
        <taxon>Chitinibacteraceae</taxon>
        <taxon>Chitinimonas</taxon>
    </lineage>
</organism>
<feature type="region of interest" description="Disordered" evidence="1">
    <location>
        <begin position="1"/>
        <end position="24"/>
    </location>
</feature>
<feature type="transmembrane region" description="Helical" evidence="2">
    <location>
        <begin position="109"/>
        <end position="129"/>
    </location>
</feature>
<dbReference type="Proteomes" id="UP001595791">
    <property type="component" value="Unassembled WGS sequence"/>
</dbReference>
<feature type="transmembrane region" description="Helical" evidence="2">
    <location>
        <begin position="37"/>
        <end position="56"/>
    </location>
</feature>
<feature type="transmembrane region" description="Helical" evidence="2">
    <location>
        <begin position="141"/>
        <end position="160"/>
    </location>
</feature>
<gene>
    <name evidence="3" type="ORF">ACFOW7_15125</name>
</gene>
<evidence type="ECO:0000313" key="4">
    <source>
        <dbReference type="Proteomes" id="UP001595791"/>
    </source>
</evidence>
<dbReference type="RefSeq" id="WP_378165753.1">
    <property type="nucleotide sequence ID" value="NZ_JBHSBU010000001.1"/>
</dbReference>
<accession>A0ABV8MTL2</accession>
<protein>
    <submittedName>
        <fullName evidence="3">DUF6328 family protein</fullName>
    </submittedName>
</protein>
<comment type="caution">
    <text evidence="3">The sequence shown here is derived from an EMBL/GenBank/DDBJ whole genome shotgun (WGS) entry which is preliminary data.</text>
</comment>
<evidence type="ECO:0000313" key="3">
    <source>
        <dbReference type="EMBL" id="MFC4160671.1"/>
    </source>
</evidence>
<reference evidence="4" key="1">
    <citation type="journal article" date="2019" name="Int. J. Syst. Evol. Microbiol.">
        <title>The Global Catalogue of Microorganisms (GCM) 10K type strain sequencing project: providing services to taxonomists for standard genome sequencing and annotation.</title>
        <authorList>
            <consortium name="The Broad Institute Genomics Platform"/>
            <consortium name="The Broad Institute Genome Sequencing Center for Infectious Disease"/>
            <person name="Wu L."/>
            <person name="Ma J."/>
        </authorList>
    </citation>
    <scope>NUCLEOTIDE SEQUENCE [LARGE SCALE GENOMIC DNA]</scope>
    <source>
        <strain evidence="4">LMG 29894</strain>
    </source>
</reference>
<sequence>MSNDVRDDTPNKHRHSPSLVEEDEDGDLTDMLGELRILLPTAQLLSAFLITVPFAPGFANIVQTEKQVFFATFLLAVASLVMFCGPAVQHRLMRPLQQRERFKTFASRQMLVGATLLGTALVLATQLVLSEALGRTIGNVAAVIIAVLIVSIWLVVPCIWKSRKDV</sequence>
<feature type="transmembrane region" description="Helical" evidence="2">
    <location>
        <begin position="68"/>
        <end position="88"/>
    </location>
</feature>
<keyword evidence="2" id="KW-1133">Transmembrane helix</keyword>
<evidence type="ECO:0000256" key="2">
    <source>
        <dbReference type="SAM" id="Phobius"/>
    </source>
</evidence>
<name>A0ABV8MTL2_9NEIS</name>
<dbReference type="InterPro" id="IPR046291">
    <property type="entry name" value="DUF6328"/>
</dbReference>
<keyword evidence="2" id="KW-0472">Membrane</keyword>
<keyword evidence="2" id="KW-0812">Transmembrane</keyword>